<dbReference type="AlphaFoldDB" id="A0AAV3QJJ6"/>
<comment type="caution">
    <text evidence="3">The sequence shown here is derived from an EMBL/GenBank/DDBJ whole genome shotgun (WGS) entry which is preliminary data.</text>
</comment>
<protein>
    <submittedName>
        <fullName evidence="3">Uncharacterized protein</fullName>
    </submittedName>
</protein>
<evidence type="ECO:0000256" key="2">
    <source>
        <dbReference type="SAM" id="MobiDB-lite"/>
    </source>
</evidence>
<feature type="coiled-coil region" evidence="1">
    <location>
        <begin position="214"/>
        <end position="241"/>
    </location>
</feature>
<accession>A0AAV3QJJ6</accession>
<keyword evidence="4" id="KW-1185">Reference proteome</keyword>
<evidence type="ECO:0000313" key="3">
    <source>
        <dbReference type="EMBL" id="GAA0163929.1"/>
    </source>
</evidence>
<dbReference type="Proteomes" id="UP001454036">
    <property type="component" value="Unassembled WGS sequence"/>
</dbReference>
<keyword evidence="1" id="KW-0175">Coiled coil</keyword>
<evidence type="ECO:0000313" key="4">
    <source>
        <dbReference type="Proteomes" id="UP001454036"/>
    </source>
</evidence>
<proteinExistence type="predicted"/>
<evidence type="ECO:0000256" key="1">
    <source>
        <dbReference type="SAM" id="Coils"/>
    </source>
</evidence>
<dbReference type="EMBL" id="BAABME010004895">
    <property type="protein sequence ID" value="GAA0163929.1"/>
    <property type="molecule type" value="Genomic_DNA"/>
</dbReference>
<gene>
    <name evidence="3" type="ORF">LIER_19683</name>
</gene>
<feature type="compositionally biased region" description="Basic and acidic residues" evidence="2">
    <location>
        <begin position="308"/>
        <end position="318"/>
    </location>
</feature>
<feature type="coiled-coil region" evidence="1">
    <location>
        <begin position="151"/>
        <end position="185"/>
    </location>
</feature>
<feature type="region of interest" description="Disordered" evidence="2">
    <location>
        <begin position="285"/>
        <end position="336"/>
    </location>
</feature>
<sequence>MGDAVSKRWTSLTEAKQPKFKKTSLIKAQIATLGWVFDRPLHYKVFCEEDGFQSRWYPQSQRPPPLTPQLPPSPLFIGVREKASCGDSPSSILKEPKVHSPQEAKCGFQINEESMLWKKQDIFRASRPLLLERIRRDYDAIRDPLEIHGAVVRHLIKVKEIQEENERLKSNVALATSKKRKAQDQALAEIKKHDLLHAKFTRLEGENFILQKKMTRVQLLHDQANRRASEAEQRSKAAEEALPGRIERAIDKYERSEEFRMEAGRNRLFGGTNDGYDRGRRCSFNLPNNKLHVPDGPRRSGNQGDETSFFKKEAGPKVRREHIKCNGAEAGHHAIN</sequence>
<reference evidence="3 4" key="1">
    <citation type="submission" date="2024-01" db="EMBL/GenBank/DDBJ databases">
        <title>The complete chloroplast genome sequence of Lithospermum erythrorhizon: insights into the phylogenetic relationship among Boraginaceae species and the maternal lineages of purple gromwells.</title>
        <authorList>
            <person name="Okada T."/>
            <person name="Watanabe K."/>
        </authorList>
    </citation>
    <scope>NUCLEOTIDE SEQUENCE [LARGE SCALE GENOMIC DNA]</scope>
</reference>
<name>A0AAV3QJJ6_LITER</name>
<organism evidence="3 4">
    <name type="scientific">Lithospermum erythrorhizon</name>
    <name type="common">Purple gromwell</name>
    <name type="synonym">Lithospermum officinale var. erythrorhizon</name>
    <dbReference type="NCBI Taxonomy" id="34254"/>
    <lineage>
        <taxon>Eukaryota</taxon>
        <taxon>Viridiplantae</taxon>
        <taxon>Streptophyta</taxon>
        <taxon>Embryophyta</taxon>
        <taxon>Tracheophyta</taxon>
        <taxon>Spermatophyta</taxon>
        <taxon>Magnoliopsida</taxon>
        <taxon>eudicotyledons</taxon>
        <taxon>Gunneridae</taxon>
        <taxon>Pentapetalae</taxon>
        <taxon>asterids</taxon>
        <taxon>lamiids</taxon>
        <taxon>Boraginales</taxon>
        <taxon>Boraginaceae</taxon>
        <taxon>Boraginoideae</taxon>
        <taxon>Lithospermeae</taxon>
        <taxon>Lithospermum</taxon>
    </lineage>
</organism>